<reference evidence="10 11" key="1">
    <citation type="submission" date="2016-10" db="EMBL/GenBank/DDBJ databases">
        <authorList>
            <person name="de Groot N.N."/>
        </authorList>
    </citation>
    <scope>NUCLEOTIDE SEQUENCE [LARGE SCALE GENOMIC DNA]</scope>
    <source>
        <strain evidence="10 11">CGMCC 4.3510</strain>
    </source>
</reference>
<dbReference type="Gene3D" id="2.60.120.560">
    <property type="entry name" value="Exo-inulinase, domain 1"/>
    <property type="match status" value="1"/>
</dbReference>
<dbReference type="InterPro" id="IPR016007">
    <property type="entry name" value="Alpha_rhamnosid"/>
</dbReference>
<dbReference type="InterPro" id="IPR044048">
    <property type="entry name" value="Big_12"/>
</dbReference>
<dbReference type="InterPro" id="IPR013737">
    <property type="entry name" value="Bac_rhamnosid_N"/>
</dbReference>
<feature type="domain" description="Alpha-L-rhamnosidase concanavalin-like" evidence="5">
    <location>
        <begin position="554"/>
        <end position="648"/>
    </location>
</feature>
<dbReference type="PANTHER" id="PTHR33307:SF6">
    <property type="entry name" value="ALPHA-RHAMNOSIDASE (EUROFUNG)-RELATED"/>
    <property type="match status" value="1"/>
</dbReference>
<feature type="region of interest" description="Disordered" evidence="4">
    <location>
        <begin position="1187"/>
        <end position="1210"/>
    </location>
</feature>
<dbReference type="Pfam" id="PF08531">
    <property type="entry name" value="Bac_rhamnosid_N"/>
    <property type="match status" value="1"/>
</dbReference>
<dbReference type="InterPro" id="IPR012341">
    <property type="entry name" value="6hp_glycosidase-like_sf"/>
</dbReference>
<comment type="catalytic activity">
    <reaction evidence="1">
        <text>Hydrolysis of terminal non-reducing alpha-L-rhamnose residues in alpha-L-rhamnosides.</text>
        <dbReference type="EC" id="3.2.1.40"/>
    </reaction>
</comment>
<dbReference type="InterPro" id="IPR013783">
    <property type="entry name" value="Ig-like_fold"/>
</dbReference>
<evidence type="ECO:0000256" key="1">
    <source>
        <dbReference type="ARBA" id="ARBA00001445"/>
    </source>
</evidence>
<dbReference type="OrthoDB" id="9761045at2"/>
<gene>
    <name evidence="10" type="ORF">SAMN05216251_110128</name>
</gene>
<evidence type="ECO:0000256" key="3">
    <source>
        <dbReference type="ARBA" id="ARBA00022801"/>
    </source>
</evidence>
<evidence type="ECO:0000256" key="2">
    <source>
        <dbReference type="ARBA" id="ARBA00012652"/>
    </source>
</evidence>
<dbReference type="Gene3D" id="2.60.40.10">
    <property type="entry name" value="Immunoglobulins"/>
    <property type="match status" value="1"/>
</dbReference>
<evidence type="ECO:0000313" key="11">
    <source>
        <dbReference type="Proteomes" id="UP000199323"/>
    </source>
</evidence>
<accession>A0A1I2H7B6</accession>
<name>A0A1I2H7B6_9ACTN</name>
<dbReference type="InterPro" id="IPR035398">
    <property type="entry name" value="Bac_rhamnosid_C"/>
</dbReference>
<evidence type="ECO:0000259" key="9">
    <source>
        <dbReference type="Pfam" id="PF19078"/>
    </source>
</evidence>
<dbReference type="Pfam" id="PF25788">
    <property type="entry name" value="Ig_Rha78A_N"/>
    <property type="match status" value="1"/>
</dbReference>
<dbReference type="EC" id="3.2.1.40" evidence="2"/>
<feature type="domain" description="Alpha-L-rhamnosidase C-terminal" evidence="8">
    <location>
        <begin position="979"/>
        <end position="1049"/>
    </location>
</feature>
<keyword evidence="11" id="KW-1185">Reference proteome</keyword>
<dbReference type="InterPro" id="IPR008928">
    <property type="entry name" value="6-hairpin_glycosidase_sf"/>
</dbReference>
<dbReference type="Gene3D" id="1.50.10.10">
    <property type="match status" value="1"/>
</dbReference>
<feature type="domain" description="Alpha-L-rhamnosidase six-hairpin glycosidase" evidence="7">
    <location>
        <begin position="658"/>
        <end position="973"/>
    </location>
</feature>
<evidence type="ECO:0000259" key="5">
    <source>
        <dbReference type="Pfam" id="PF05592"/>
    </source>
</evidence>
<dbReference type="Gene3D" id="2.60.120.260">
    <property type="entry name" value="Galactose-binding domain-like"/>
    <property type="match status" value="2"/>
</dbReference>
<proteinExistence type="predicted"/>
<dbReference type="Gene3D" id="2.60.420.10">
    <property type="entry name" value="Maltose phosphorylase, domain 3"/>
    <property type="match status" value="1"/>
</dbReference>
<evidence type="ECO:0000313" key="10">
    <source>
        <dbReference type="EMBL" id="SFF25458.1"/>
    </source>
</evidence>
<dbReference type="SUPFAM" id="SSF48208">
    <property type="entry name" value="Six-hairpin glycosidases"/>
    <property type="match status" value="1"/>
</dbReference>
<organism evidence="10 11">
    <name type="scientific">Actinacidiphila alni</name>
    <dbReference type="NCBI Taxonomy" id="380248"/>
    <lineage>
        <taxon>Bacteria</taxon>
        <taxon>Bacillati</taxon>
        <taxon>Actinomycetota</taxon>
        <taxon>Actinomycetes</taxon>
        <taxon>Kitasatosporales</taxon>
        <taxon>Streptomycetaceae</taxon>
        <taxon>Actinacidiphila</taxon>
    </lineage>
</organism>
<dbReference type="InterPro" id="IPR008902">
    <property type="entry name" value="Rhamnosid_concanavalin"/>
</dbReference>
<protein>
    <recommendedName>
        <fullName evidence="2">alpha-L-rhamnosidase</fullName>
        <ecNumber evidence="2">3.2.1.40</ecNumber>
    </recommendedName>
</protein>
<dbReference type="Proteomes" id="UP000199323">
    <property type="component" value="Unassembled WGS sequence"/>
</dbReference>
<dbReference type="GO" id="GO:0005975">
    <property type="term" value="P:carbohydrate metabolic process"/>
    <property type="evidence" value="ECO:0007669"/>
    <property type="project" value="InterPro"/>
</dbReference>
<dbReference type="GO" id="GO:0030596">
    <property type="term" value="F:alpha-L-rhamnosidase activity"/>
    <property type="evidence" value="ECO:0007669"/>
    <property type="project" value="UniProtKB-EC"/>
</dbReference>
<evidence type="ECO:0000259" key="8">
    <source>
        <dbReference type="Pfam" id="PF17390"/>
    </source>
</evidence>
<dbReference type="AlphaFoldDB" id="A0A1I2H7B6"/>
<keyword evidence="3" id="KW-0378">Hydrolase</keyword>
<sequence>MKRFNAVLHLISPGCVVPIRRRLVSLLATGSALAALVLVQPLAGPASATTGIGAGRPAAAPTHLTTGSLAAPVDVDPAGTVGFGWQSGVARQTGYEIRVTEGEQGRGHTVWDSARVGSAAATAIPYRGSTLRPAERYSWTVRIWDERGRPTAWSAPAVFGTAPGTTWGTSTPIWSAPPAATAWTDYRLDVKLTVTRTALGVRFRSPDARNGYMWQFRAAGTSNANTLVPHIETAGTFQAGTPVPLNTTLAVGSTHDVRIEAVGPKLTTYLDGVVVDSRTDTTFAEGGIGFRTGSTETGTADDVTVTGLAAADNGKTLYANDFGAADASFPCGTVQNGALSVGTSTDCLSTNTSNDWALLRHDFTLDTTKDHKGHSAPKQVAWASVFATASSFDGSKQYVYKLYLDGKFIGLGPTESLDKETPYDGFDVTAALRTGGGHALSAVAYTAKDQRFQAYLVIRYTDGSTQTVGTGPDWTSMAGSSIWPSTRSSGTSVWNLPQEDITMSRYPDGFGRHGYDDSAWTAAVAKPAFADLEPTPVAKIQEQLRKPVKITDKGNGDYLVDFGQTWQGGVHLTLPGTAGHKVTLRYGEELSDPTTVRYRLRAGNEYQDVVTLRAGTQTVDTWGMRVFRYLDVLDSPVPITADNLQALALVYPFDESGAQLTSSDQDLVAVWQLAKNTIETTNQNFYVDSWTRERAPYEADSYIHQLASLYLSDDPTLGVYSMDYFANHRTWPQEWPLYVITSVYDNWRQTGATDQVKRMYDALVPKLLSKDYNAALGTIDQSDAIVDWPQGSRDGYVFAAKNTILGALSYSNFSQMAVMATALGKSADATTFSGIADKLRGTLNASFYNADKGAYDDGLDAAMRPTGHFAVQASAFPAAFGVPASRQQYDAVASYLTERGMACSVYCAGFLLQGLYNADHGQDALDLLTSHATNSWMHMIELGAGATGEAWDPSEKSNMTWSHAWAAAPAYVIPRDMYGIAPDSPGYDTFTVRPQPGDQTYGSVTTPTVKGTVGASFHRVGDRTDLGVSVPGNSSATVSLPVTDGYRGTTVYVDGRPQAATRQDGGRLAVRVGVGCHVLSTSGSRDVITDPLLTGVCGGAYRVGDAPTGTLVSTATAARRGTPVPFTLTLDQQVTGLTAADLKVSNGTVTGFTGAGIGAAGTTWTVTVTPRGNGAVTVRLPAGAAYGTTGRPNLPVGPLTLPPAGHGLRG</sequence>
<dbReference type="Pfam" id="PF17389">
    <property type="entry name" value="Bac_rhamnosid6H"/>
    <property type="match status" value="1"/>
</dbReference>
<dbReference type="Pfam" id="PF17390">
    <property type="entry name" value="Bac_rhamnosid_C"/>
    <property type="match status" value="1"/>
</dbReference>
<dbReference type="Pfam" id="PF19078">
    <property type="entry name" value="Big_12"/>
    <property type="match status" value="1"/>
</dbReference>
<evidence type="ECO:0000256" key="4">
    <source>
        <dbReference type="SAM" id="MobiDB-lite"/>
    </source>
</evidence>
<dbReference type="InterPro" id="IPR035396">
    <property type="entry name" value="Bac_rhamnosid6H"/>
</dbReference>
<evidence type="ECO:0000259" key="6">
    <source>
        <dbReference type="Pfam" id="PF08531"/>
    </source>
</evidence>
<feature type="domain" description="Bacterial alpha-L-rhamnosidase N-terminal" evidence="6">
    <location>
        <begin position="419"/>
        <end position="551"/>
    </location>
</feature>
<evidence type="ECO:0000259" key="7">
    <source>
        <dbReference type="Pfam" id="PF17389"/>
    </source>
</evidence>
<feature type="domain" description="Bacterial Ig-like" evidence="9">
    <location>
        <begin position="1106"/>
        <end position="1190"/>
    </location>
</feature>
<dbReference type="EMBL" id="FONG01000010">
    <property type="protein sequence ID" value="SFF25458.1"/>
    <property type="molecule type" value="Genomic_DNA"/>
</dbReference>
<dbReference type="Pfam" id="PF05592">
    <property type="entry name" value="Bac_rhamnosid"/>
    <property type="match status" value="1"/>
</dbReference>
<dbReference type="PANTHER" id="PTHR33307">
    <property type="entry name" value="ALPHA-RHAMNOSIDASE (EUROFUNG)"/>
    <property type="match status" value="1"/>
</dbReference>
<dbReference type="STRING" id="380248.SAMN05216251_110128"/>